<feature type="domain" description="Glycosyl transferase family 28 C-terminal" evidence="12">
    <location>
        <begin position="193"/>
        <end position="353"/>
    </location>
</feature>
<keyword evidence="4 10" id="KW-0808">Transferase</keyword>
<dbReference type="GO" id="GO:0009252">
    <property type="term" value="P:peptidoglycan biosynthetic process"/>
    <property type="evidence" value="ECO:0007669"/>
    <property type="project" value="UniProtKB-UniRule"/>
</dbReference>
<comment type="catalytic activity">
    <reaction evidence="10">
        <text>di-trans,octa-cis-undecaprenyl diphospho-N-acetyl-alpha-D-muramoyl-L-alanyl-D-glutamyl-meso-2,6-diaminopimeloyl-D-alanyl-D-alanine + UDP-N-acetyl-alpha-D-glucosamine = di-trans,octa-cis-undecaprenyl diphospho-[N-acetyl-alpha-D-glucosaminyl-(1-&gt;4)]-N-acetyl-alpha-D-muramoyl-L-alanyl-D-glutamyl-meso-2,6-diaminopimeloyl-D-alanyl-D-alanine + UDP + H(+)</text>
        <dbReference type="Rhea" id="RHEA:31227"/>
        <dbReference type="ChEBI" id="CHEBI:15378"/>
        <dbReference type="ChEBI" id="CHEBI:57705"/>
        <dbReference type="ChEBI" id="CHEBI:58223"/>
        <dbReference type="ChEBI" id="CHEBI:61387"/>
        <dbReference type="ChEBI" id="CHEBI:61388"/>
        <dbReference type="EC" id="2.4.1.227"/>
    </reaction>
</comment>
<keyword evidence="14" id="KW-1185">Reference proteome</keyword>
<evidence type="ECO:0000256" key="3">
    <source>
        <dbReference type="ARBA" id="ARBA00022676"/>
    </source>
</evidence>
<protein>
    <recommendedName>
        <fullName evidence="10">UDP-N-acetylglucosamine--N-acetylmuramyl-(pentapeptide) pyrophosphoryl-undecaprenol N-acetylglucosamine transferase</fullName>
        <ecNumber evidence="10">2.4.1.227</ecNumber>
    </recommendedName>
    <alternativeName>
        <fullName evidence="10">Undecaprenyl-PP-MurNAc-pentapeptide-UDPGlcNAc GlcNAc transferase</fullName>
    </alternativeName>
</protein>
<dbReference type="AlphaFoldDB" id="A0A7L4UQR8"/>
<dbReference type="SUPFAM" id="SSF53756">
    <property type="entry name" value="UDP-Glycosyltransferase/glycogen phosphorylase"/>
    <property type="match status" value="1"/>
</dbReference>
<sequence>MREPKIIISGGGTGGHIFPAVAIANALREALPDAQILFVGAEGKMEMERVPKAEYDIVGLPIRGFQRSKPVTLPITLFKLLKSLRMARKLLKKENPAVVVGVGGYASAAVLHQAAKMKIPTLIQEQNSYPGITNKLLANKAKKICVAYDNMERFFPKEKLFFLGNPIRQDLLDKNIDKVEAFKYYGLDSTKKTVLVVGGSLGARTLNESLKRNLDFLGKQNFQIIWQSGAYYYEQLKGQINDTCPSNVHLFKFLDRMDWAYSVADIVVSRAGALTISELSVLGKSTILVPSPNVTEDHQTKNAMALVKKEATILVKDEDAEQNLVPKVIQLMKAEERRKQLATQILYFAKPNAANDIANEVIKLMK</sequence>
<feature type="binding site" evidence="10">
    <location>
        <position position="299"/>
    </location>
    <ligand>
        <name>UDP-N-acetyl-alpha-D-glucosamine</name>
        <dbReference type="ChEBI" id="CHEBI:57705"/>
    </ligand>
</feature>
<dbReference type="PANTHER" id="PTHR21015">
    <property type="entry name" value="UDP-N-ACETYLGLUCOSAMINE--N-ACETYLMURAMYL-(PENTAPEPTIDE) PYROPHOSPHORYL-UNDECAPRENOL N-ACETYLGLUCOSAMINE TRANSFERASE 1"/>
    <property type="match status" value="1"/>
</dbReference>
<feature type="binding site" evidence="10">
    <location>
        <position position="127"/>
    </location>
    <ligand>
        <name>UDP-N-acetyl-alpha-D-glucosamine</name>
        <dbReference type="ChEBI" id="CHEBI:57705"/>
    </ligand>
</feature>
<feature type="binding site" evidence="10">
    <location>
        <position position="168"/>
    </location>
    <ligand>
        <name>UDP-N-acetyl-alpha-D-glucosamine</name>
        <dbReference type="ChEBI" id="CHEBI:57705"/>
    </ligand>
</feature>
<dbReference type="GO" id="GO:0005975">
    <property type="term" value="P:carbohydrate metabolic process"/>
    <property type="evidence" value="ECO:0007669"/>
    <property type="project" value="InterPro"/>
</dbReference>
<name>A0A7L4UQR8_BALHA</name>
<evidence type="ECO:0000259" key="12">
    <source>
        <dbReference type="Pfam" id="PF04101"/>
    </source>
</evidence>
<evidence type="ECO:0000256" key="10">
    <source>
        <dbReference type="HAMAP-Rule" id="MF_00033"/>
    </source>
</evidence>
<keyword evidence="9 10" id="KW-0961">Cell wall biogenesis/degradation</keyword>
<dbReference type="EMBL" id="QENZ01000004">
    <property type="protein sequence ID" value="PVX50942.1"/>
    <property type="molecule type" value="Genomic_DNA"/>
</dbReference>
<dbReference type="GO" id="GO:0050511">
    <property type="term" value="F:undecaprenyldiphospho-muramoylpentapeptide beta-N-acetylglucosaminyltransferase activity"/>
    <property type="evidence" value="ECO:0007669"/>
    <property type="project" value="UniProtKB-UniRule"/>
</dbReference>
<dbReference type="Proteomes" id="UP000251835">
    <property type="component" value="Unassembled WGS sequence"/>
</dbReference>
<evidence type="ECO:0000259" key="11">
    <source>
        <dbReference type="Pfam" id="PF03033"/>
    </source>
</evidence>
<organism evidence="13 14">
    <name type="scientific">Balneicella halophila</name>
    <dbReference type="NCBI Taxonomy" id="1537566"/>
    <lineage>
        <taxon>Bacteria</taxon>
        <taxon>Pseudomonadati</taxon>
        <taxon>Bacteroidota</taxon>
        <taxon>Bacteroidia</taxon>
        <taxon>Bacteroidales</taxon>
        <taxon>Balneicellaceae</taxon>
        <taxon>Balneicella</taxon>
    </lineage>
</organism>
<keyword evidence="3 10" id="KW-0328">Glycosyltransferase</keyword>
<keyword evidence="2 10" id="KW-0132">Cell division</keyword>
<dbReference type="GO" id="GO:0051301">
    <property type="term" value="P:cell division"/>
    <property type="evidence" value="ECO:0007669"/>
    <property type="project" value="UniProtKB-KW"/>
</dbReference>
<dbReference type="RefSeq" id="WP_116496493.1">
    <property type="nucleotide sequence ID" value="NZ_QENZ01000004.1"/>
</dbReference>
<keyword evidence="7 10" id="KW-0472">Membrane</keyword>
<dbReference type="GO" id="GO:0005886">
    <property type="term" value="C:plasma membrane"/>
    <property type="evidence" value="ECO:0007669"/>
    <property type="project" value="UniProtKB-SubCell"/>
</dbReference>
<evidence type="ECO:0000313" key="14">
    <source>
        <dbReference type="Proteomes" id="UP000251835"/>
    </source>
</evidence>
<feature type="binding site" evidence="10">
    <location>
        <begin position="13"/>
        <end position="15"/>
    </location>
    <ligand>
        <name>UDP-N-acetyl-alpha-D-glucosamine</name>
        <dbReference type="ChEBI" id="CHEBI:57705"/>
    </ligand>
</feature>
<dbReference type="PANTHER" id="PTHR21015:SF22">
    <property type="entry name" value="GLYCOSYLTRANSFERASE"/>
    <property type="match status" value="1"/>
</dbReference>
<dbReference type="InterPro" id="IPR006009">
    <property type="entry name" value="GlcNAc_MurG"/>
</dbReference>
<comment type="function">
    <text evidence="10">Cell wall formation. Catalyzes the transfer of a GlcNAc subunit on undecaprenyl-pyrophosphoryl-MurNAc-pentapeptide (lipid intermediate I) to form undecaprenyl-pyrophosphoryl-MurNAc-(pentapeptide)GlcNAc (lipid intermediate II).</text>
</comment>
<dbReference type="OrthoDB" id="9808936at2"/>
<feature type="domain" description="Glycosyltransferase family 28 N-terminal" evidence="11">
    <location>
        <begin position="6"/>
        <end position="145"/>
    </location>
</feature>
<evidence type="ECO:0000256" key="5">
    <source>
        <dbReference type="ARBA" id="ARBA00022960"/>
    </source>
</evidence>
<evidence type="ECO:0000256" key="9">
    <source>
        <dbReference type="ARBA" id="ARBA00023316"/>
    </source>
</evidence>
<evidence type="ECO:0000256" key="2">
    <source>
        <dbReference type="ARBA" id="ARBA00022618"/>
    </source>
</evidence>
<dbReference type="GO" id="GO:0071555">
    <property type="term" value="P:cell wall organization"/>
    <property type="evidence" value="ECO:0007669"/>
    <property type="project" value="UniProtKB-KW"/>
</dbReference>
<dbReference type="EC" id="2.4.1.227" evidence="10"/>
<dbReference type="HAMAP" id="MF_00033">
    <property type="entry name" value="MurG"/>
    <property type="match status" value="1"/>
</dbReference>
<dbReference type="Pfam" id="PF04101">
    <property type="entry name" value="Glyco_tran_28_C"/>
    <property type="match status" value="1"/>
</dbReference>
<accession>A0A7L4UQR8</accession>
<dbReference type="InterPro" id="IPR004276">
    <property type="entry name" value="GlycoTrans_28_N"/>
</dbReference>
<dbReference type="Pfam" id="PF03033">
    <property type="entry name" value="Glyco_transf_28"/>
    <property type="match status" value="1"/>
</dbReference>
<gene>
    <name evidence="10" type="primary">murG</name>
    <name evidence="13" type="ORF">C7377_1271</name>
</gene>
<comment type="caution">
    <text evidence="10">Lacks conserved residue(s) required for the propagation of feature annotation.</text>
</comment>
<comment type="subcellular location">
    <subcellularLocation>
        <location evidence="10">Cell membrane</location>
        <topology evidence="10">Peripheral membrane protein</topology>
        <orientation evidence="10">Cytoplasmic side</orientation>
    </subcellularLocation>
</comment>
<dbReference type="Gene3D" id="3.40.50.2000">
    <property type="entry name" value="Glycogen Phosphorylase B"/>
    <property type="match status" value="2"/>
</dbReference>
<comment type="similarity">
    <text evidence="10">Belongs to the glycosyltransferase 28 family. MurG subfamily.</text>
</comment>
<keyword evidence="6 10" id="KW-0573">Peptidoglycan synthesis</keyword>
<keyword evidence="1 10" id="KW-1003">Cell membrane</keyword>
<reference evidence="13 14" key="1">
    <citation type="submission" date="2018-05" db="EMBL/GenBank/DDBJ databases">
        <title>Genomic Encyclopedia of Type Strains, Phase IV (KMG-IV): sequencing the most valuable type-strain genomes for metagenomic binning, comparative biology and taxonomic classification.</title>
        <authorList>
            <person name="Goeker M."/>
        </authorList>
    </citation>
    <scope>NUCLEOTIDE SEQUENCE [LARGE SCALE GENOMIC DNA]</scope>
    <source>
        <strain evidence="13 14">DSM 28579</strain>
    </source>
</reference>
<dbReference type="NCBIfam" id="TIGR01133">
    <property type="entry name" value="murG"/>
    <property type="match status" value="1"/>
</dbReference>
<dbReference type="GO" id="GO:0008360">
    <property type="term" value="P:regulation of cell shape"/>
    <property type="evidence" value="ECO:0007669"/>
    <property type="project" value="UniProtKB-KW"/>
</dbReference>
<evidence type="ECO:0000313" key="13">
    <source>
        <dbReference type="EMBL" id="PVX50942.1"/>
    </source>
</evidence>
<evidence type="ECO:0000256" key="6">
    <source>
        <dbReference type="ARBA" id="ARBA00022984"/>
    </source>
</evidence>
<evidence type="ECO:0000256" key="7">
    <source>
        <dbReference type="ARBA" id="ARBA00023136"/>
    </source>
</evidence>
<keyword evidence="8 10" id="KW-0131">Cell cycle</keyword>
<comment type="caution">
    <text evidence="13">The sequence shown here is derived from an EMBL/GenBank/DDBJ whole genome shotgun (WGS) entry which is preliminary data.</text>
</comment>
<dbReference type="InterPro" id="IPR007235">
    <property type="entry name" value="Glyco_trans_28_C"/>
</dbReference>
<dbReference type="UniPathway" id="UPA00219"/>
<evidence type="ECO:0000256" key="4">
    <source>
        <dbReference type="ARBA" id="ARBA00022679"/>
    </source>
</evidence>
<evidence type="ECO:0000256" key="1">
    <source>
        <dbReference type="ARBA" id="ARBA00022475"/>
    </source>
</evidence>
<comment type="pathway">
    <text evidence="10">Cell wall biogenesis; peptidoglycan biosynthesis.</text>
</comment>
<proteinExistence type="inferred from homology"/>
<keyword evidence="5 10" id="KW-0133">Cell shape</keyword>
<dbReference type="CDD" id="cd03785">
    <property type="entry name" value="GT28_MurG"/>
    <property type="match status" value="1"/>
</dbReference>
<feature type="binding site" evidence="10">
    <location>
        <position position="200"/>
    </location>
    <ligand>
        <name>UDP-N-acetyl-alpha-D-glucosamine</name>
        <dbReference type="ChEBI" id="CHEBI:57705"/>
    </ligand>
</feature>
<evidence type="ECO:0000256" key="8">
    <source>
        <dbReference type="ARBA" id="ARBA00023306"/>
    </source>
</evidence>